<keyword evidence="3" id="KW-1185">Reference proteome</keyword>
<feature type="non-terminal residue" evidence="2">
    <location>
        <position position="1"/>
    </location>
</feature>
<dbReference type="OrthoDB" id="1747567at2759"/>
<dbReference type="InterPro" id="IPR043502">
    <property type="entry name" value="DNA/RNA_pol_sf"/>
</dbReference>
<dbReference type="Pfam" id="PF07727">
    <property type="entry name" value="RVT_2"/>
    <property type="match status" value="1"/>
</dbReference>
<comment type="caution">
    <text evidence="2">The sequence shown here is derived from an EMBL/GenBank/DDBJ whole genome shotgun (WGS) entry which is preliminary data.</text>
</comment>
<accession>A0A371G4R7</accession>
<feature type="non-terminal residue" evidence="2">
    <location>
        <position position="173"/>
    </location>
</feature>
<proteinExistence type="predicted"/>
<organism evidence="2 3">
    <name type="scientific">Mucuna pruriens</name>
    <name type="common">Velvet bean</name>
    <name type="synonym">Dolichos pruriens</name>
    <dbReference type="NCBI Taxonomy" id="157652"/>
    <lineage>
        <taxon>Eukaryota</taxon>
        <taxon>Viridiplantae</taxon>
        <taxon>Streptophyta</taxon>
        <taxon>Embryophyta</taxon>
        <taxon>Tracheophyta</taxon>
        <taxon>Spermatophyta</taxon>
        <taxon>Magnoliopsida</taxon>
        <taxon>eudicotyledons</taxon>
        <taxon>Gunneridae</taxon>
        <taxon>Pentapetalae</taxon>
        <taxon>rosids</taxon>
        <taxon>fabids</taxon>
        <taxon>Fabales</taxon>
        <taxon>Fabaceae</taxon>
        <taxon>Papilionoideae</taxon>
        <taxon>50 kb inversion clade</taxon>
        <taxon>NPAAA clade</taxon>
        <taxon>indigoferoid/millettioid clade</taxon>
        <taxon>Phaseoleae</taxon>
        <taxon>Mucuna</taxon>
    </lineage>
</organism>
<name>A0A371G4R7_MUCPR</name>
<evidence type="ECO:0000259" key="1">
    <source>
        <dbReference type="Pfam" id="PF07727"/>
    </source>
</evidence>
<dbReference type="STRING" id="157652.A0A371G4R7"/>
<dbReference type="AlphaFoldDB" id="A0A371G4R7"/>
<dbReference type="InterPro" id="IPR013103">
    <property type="entry name" value="RVT_2"/>
</dbReference>
<evidence type="ECO:0000313" key="2">
    <source>
        <dbReference type="EMBL" id="RDX85552.1"/>
    </source>
</evidence>
<feature type="domain" description="Reverse transcriptase Ty1/copia-type" evidence="1">
    <location>
        <begin position="8"/>
        <end position="140"/>
    </location>
</feature>
<sequence length="173" mass="19798">MSIKSEGEVGKYKVRLVAKGFLHKVGLDYNQVFAPDAKIETIRLVIGVAIFRGWSLHQLDVKSAYLNGSLQEEVYVCQPPGFEVTGHENKVYKLKKALYGLKQVPRGWNRRIYCFLLQLDFNKCTIEYGVYVKATAENKVEYLAPGSVIVFRRAPPFQYTPTWPSGTWCRMVK</sequence>
<dbReference type="EMBL" id="QJKJ01006765">
    <property type="protein sequence ID" value="RDX85552.1"/>
    <property type="molecule type" value="Genomic_DNA"/>
</dbReference>
<reference evidence="2" key="1">
    <citation type="submission" date="2018-05" db="EMBL/GenBank/DDBJ databases">
        <title>Draft genome of Mucuna pruriens seed.</title>
        <authorList>
            <person name="Nnadi N.E."/>
            <person name="Vos R."/>
            <person name="Hasami M.H."/>
            <person name="Devisetty U.K."/>
            <person name="Aguiy J.C."/>
        </authorList>
    </citation>
    <scope>NUCLEOTIDE SEQUENCE [LARGE SCALE GENOMIC DNA]</scope>
    <source>
        <strain evidence="2">JCA_2017</strain>
    </source>
</reference>
<dbReference type="SUPFAM" id="SSF56672">
    <property type="entry name" value="DNA/RNA polymerases"/>
    <property type="match status" value="1"/>
</dbReference>
<gene>
    <name evidence="2" type="ORF">CR513_33244</name>
</gene>
<dbReference type="Proteomes" id="UP000257109">
    <property type="component" value="Unassembled WGS sequence"/>
</dbReference>
<protein>
    <recommendedName>
        <fullName evidence="1">Reverse transcriptase Ty1/copia-type domain-containing protein</fullName>
    </recommendedName>
</protein>
<evidence type="ECO:0000313" key="3">
    <source>
        <dbReference type="Proteomes" id="UP000257109"/>
    </source>
</evidence>